<dbReference type="InterPro" id="IPR029058">
    <property type="entry name" value="AB_hydrolase_fold"/>
</dbReference>
<gene>
    <name evidence="2" type="ORF">N7G274_003235</name>
</gene>
<dbReference type="PANTHER" id="PTHR23024">
    <property type="entry name" value="ARYLACETAMIDE DEACETYLASE"/>
    <property type="match status" value="1"/>
</dbReference>
<evidence type="ECO:0000313" key="3">
    <source>
        <dbReference type="Proteomes" id="UP001590950"/>
    </source>
</evidence>
<evidence type="ECO:0000259" key="1">
    <source>
        <dbReference type="Pfam" id="PF07859"/>
    </source>
</evidence>
<accession>A0ABR4AFW8</accession>
<feature type="domain" description="Alpha/beta hydrolase fold-3" evidence="1">
    <location>
        <begin position="61"/>
        <end position="150"/>
    </location>
</feature>
<evidence type="ECO:0000313" key="2">
    <source>
        <dbReference type="EMBL" id="KAL2043716.1"/>
    </source>
</evidence>
<sequence length="152" mass="16362">MGKIGFYFHTFASPSPNPPSSTRQSPITIVASGEAAILERSFYVPENYALRTEEDKRYPVVVNLHGGGFTMGTSKDDGRWAAAVLEAVGAIFVSVEYRLAPQFPFPTAVEDGVKALPHLAANSETFGIDSKKMALSGFSAGENMAFTTPLRL</sequence>
<protein>
    <recommendedName>
        <fullName evidence="1">Alpha/beta hydrolase fold-3 domain-containing protein</fullName>
    </recommendedName>
</protein>
<keyword evidence="3" id="KW-1185">Reference proteome</keyword>
<proteinExistence type="predicted"/>
<dbReference type="InterPro" id="IPR050466">
    <property type="entry name" value="Carboxylest/Gibb_receptor"/>
</dbReference>
<dbReference type="SUPFAM" id="SSF53474">
    <property type="entry name" value="alpha/beta-Hydrolases"/>
    <property type="match status" value="1"/>
</dbReference>
<dbReference type="Pfam" id="PF07859">
    <property type="entry name" value="Abhydrolase_3"/>
    <property type="match status" value="1"/>
</dbReference>
<name>A0ABR4AFW8_9LECA</name>
<dbReference type="Proteomes" id="UP001590950">
    <property type="component" value="Unassembled WGS sequence"/>
</dbReference>
<dbReference type="Gene3D" id="3.40.50.1820">
    <property type="entry name" value="alpha/beta hydrolase"/>
    <property type="match status" value="1"/>
</dbReference>
<organism evidence="2 3">
    <name type="scientific">Stereocaulon virgatum</name>
    <dbReference type="NCBI Taxonomy" id="373712"/>
    <lineage>
        <taxon>Eukaryota</taxon>
        <taxon>Fungi</taxon>
        <taxon>Dikarya</taxon>
        <taxon>Ascomycota</taxon>
        <taxon>Pezizomycotina</taxon>
        <taxon>Lecanoromycetes</taxon>
        <taxon>OSLEUM clade</taxon>
        <taxon>Lecanoromycetidae</taxon>
        <taxon>Lecanorales</taxon>
        <taxon>Lecanorineae</taxon>
        <taxon>Stereocaulaceae</taxon>
        <taxon>Stereocaulon</taxon>
    </lineage>
</organism>
<comment type="caution">
    <text evidence="2">The sequence shown here is derived from an EMBL/GenBank/DDBJ whole genome shotgun (WGS) entry which is preliminary data.</text>
</comment>
<dbReference type="InterPro" id="IPR013094">
    <property type="entry name" value="AB_hydrolase_3"/>
</dbReference>
<dbReference type="EMBL" id="JBEFKJ010000010">
    <property type="protein sequence ID" value="KAL2043716.1"/>
    <property type="molecule type" value="Genomic_DNA"/>
</dbReference>
<reference evidence="2 3" key="1">
    <citation type="submission" date="2024-09" db="EMBL/GenBank/DDBJ databases">
        <title>Rethinking Asexuality: The Enigmatic Case of Functional Sexual Genes in Lepraria (Stereocaulaceae).</title>
        <authorList>
            <person name="Doellman M."/>
            <person name="Sun Y."/>
            <person name="Barcenas-Pena A."/>
            <person name="Lumbsch H.T."/>
            <person name="Grewe F."/>
        </authorList>
    </citation>
    <scope>NUCLEOTIDE SEQUENCE [LARGE SCALE GENOMIC DNA]</scope>
    <source>
        <strain evidence="2 3">Mercado 3170</strain>
    </source>
</reference>
<dbReference type="PANTHER" id="PTHR23024:SF600">
    <property type="entry name" value="PUTATIVE (AFU_ORTHOLOGUE AFUA_1G02580)-RELATED"/>
    <property type="match status" value="1"/>
</dbReference>